<dbReference type="Gene3D" id="3.40.5.90">
    <property type="entry name" value="CDGSH iron-sulfur domain, mitoNEET-type"/>
    <property type="match status" value="2"/>
</dbReference>
<dbReference type="KEGG" id="aprs:BI364_15380"/>
<keyword evidence="7" id="KW-1185">Reference proteome</keyword>
<keyword evidence="4" id="KW-0411">Iron-sulfur</keyword>
<keyword evidence="3" id="KW-0408">Iron</keyword>
<organism evidence="6 7">
    <name type="scientific">Acidihalobacter yilgarnensis</name>
    <dbReference type="NCBI Taxonomy" id="2819280"/>
    <lineage>
        <taxon>Bacteria</taxon>
        <taxon>Pseudomonadati</taxon>
        <taxon>Pseudomonadota</taxon>
        <taxon>Gammaproteobacteria</taxon>
        <taxon>Chromatiales</taxon>
        <taxon>Ectothiorhodospiraceae</taxon>
        <taxon>Acidihalobacter</taxon>
    </lineage>
</organism>
<sequence length="80" mass="8843">MSEQPKIARKGPYAVAVEANKSYFWCACGYSRKQPFCDGAHTPTGFTPLQFTAERTETVHLCGCKRTGNPPFCDGTHETL</sequence>
<gene>
    <name evidence="6" type="ORF">BI364_15380</name>
</gene>
<dbReference type="PANTHER" id="PTHR46491:SF3">
    <property type="entry name" value="CDGSH IRON-SULFUR DOMAIN-CONTAINING PROTEIN 3, MITOCHONDRIAL"/>
    <property type="match status" value="1"/>
</dbReference>
<evidence type="ECO:0000259" key="5">
    <source>
        <dbReference type="SMART" id="SM00704"/>
    </source>
</evidence>
<dbReference type="InterPro" id="IPR052950">
    <property type="entry name" value="CISD"/>
</dbReference>
<evidence type="ECO:0000256" key="2">
    <source>
        <dbReference type="ARBA" id="ARBA00022723"/>
    </source>
</evidence>
<evidence type="ECO:0000256" key="1">
    <source>
        <dbReference type="ARBA" id="ARBA00022714"/>
    </source>
</evidence>
<keyword evidence="1" id="KW-0001">2Fe-2S</keyword>
<proteinExistence type="predicted"/>
<dbReference type="RefSeq" id="WP_070079486.1">
    <property type="nucleotide sequence ID" value="NZ_CP017415.1"/>
</dbReference>
<feature type="domain" description="Iron-binding zinc finger CDGSH type" evidence="5">
    <location>
        <begin position="10"/>
        <end position="47"/>
    </location>
</feature>
<dbReference type="GO" id="GO:0046872">
    <property type="term" value="F:metal ion binding"/>
    <property type="evidence" value="ECO:0007669"/>
    <property type="project" value="UniProtKB-KW"/>
</dbReference>
<dbReference type="AlphaFoldDB" id="A0A1D8IRV2"/>
<dbReference type="SMART" id="SM00704">
    <property type="entry name" value="ZnF_CDGSH"/>
    <property type="match status" value="2"/>
</dbReference>
<dbReference type="InterPro" id="IPR018967">
    <property type="entry name" value="FeS-contain_CDGSH-typ"/>
</dbReference>
<dbReference type="Pfam" id="PF09360">
    <property type="entry name" value="zf-CDGSH"/>
    <property type="match status" value="2"/>
</dbReference>
<protein>
    <submittedName>
        <fullName evidence="6">Glutamate synthase</fullName>
    </submittedName>
</protein>
<evidence type="ECO:0000313" key="6">
    <source>
        <dbReference type="EMBL" id="AOU99133.1"/>
    </source>
</evidence>
<reference evidence="7" key="1">
    <citation type="submission" date="2016-09" db="EMBL/GenBank/DDBJ databases">
        <title>Acidihalobacter prosperus F5.</title>
        <authorList>
            <person name="Khaleque H.N."/>
            <person name="Ramsay J.P."/>
            <person name="Kaksonen A.H."/>
            <person name="Boxall N.J."/>
            <person name="Watkin E.L.J."/>
        </authorList>
    </citation>
    <scope>NUCLEOTIDE SEQUENCE [LARGE SCALE GENOMIC DNA]</scope>
    <source>
        <strain evidence="7">F5</strain>
    </source>
</reference>
<feature type="domain" description="Iron-binding zinc finger CDGSH type" evidence="5">
    <location>
        <begin position="48"/>
        <end position="79"/>
    </location>
</feature>
<dbReference type="GO" id="GO:0005737">
    <property type="term" value="C:cytoplasm"/>
    <property type="evidence" value="ECO:0007669"/>
    <property type="project" value="UniProtKB-ARBA"/>
</dbReference>
<keyword evidence="2" id="KW-0479">Metal-binding</keyword>
<dbReference type="Proteomes" id="UP000095401">
    <property type="component" value="Chromosome"/>
</dbReference>
<dbReference type="EMBL" id="CP017415">
    <property type="protein sequence ID" value="AOU99133.1"/>
    <property type="molecule type" value="Genomic_DNA"/>
</dbReference>
<name>A0A1D8IRV2_9GAMM</name>
<dbReference type="GO" id="GO:0051537">
    <property type="term" value="F:2 iron, 2 sulfur cluster binding"/>
    <property type="evidence" value="ECO:0007669"/>
    <property type="project" value="UniProtKB-KW"/>
</dbReference>
<dbReference type="InterPro" id="IPR042216">
    <property type="entry name" value="MitoNEET_CISD"/>
</dbReference>
<evidence type="ECO:0000256" key="4">
    <source>
        <dbReference type="ARBA" id="ARBA00023014"/>
    </source>
</evidence>
<accession>A0A1D8IRV2</accession>
<evidence type="ECO:0000313" key="7">
    <source>
        <dbReference type="Proteomes" id="UP000095401"/>
    </source>
</evidence>
<dbReference type="PANTHER" id="PTHR46491">
    <property type="entry name" value="CDGSH IRON SULFUR DOMAIN PROTEIN HOMOLOG"/>
    <property type="match status" value="1"/>
</dbReference>
<evidence type="ECO:0000256" key="3">
    <source>
        <dbReference type="ARBA" id="ARBA00023004"/>
    </source>
</evidence>